<evidence type="ECO:0000256" key="8">
    <source>
        <dbReference type="ARBA" id="ARBA00023136"/>
    </source>
</evidence>
<gene>
    <name evidence="10" type="primary">rsxD_29</name>
    <name evidence="10" type="ORF">SDC9_184464</name>
</gene>
<organism evidence="10">
    <name type="scientific">bioreactor metagenome</name>
    <dbReference type="NCBI Taxonomy" id="1076179"/>
    <lineage>
        <taxon>unclassified sequences</taxon>
        <taxon>metagenomes</taxon>
        <taxon>ecological metagenomes</taxon>
    </lineage>
</organism>
<keyword evidence="8 9" id="KW-0472">Membrane</keyword>
<dbReference type="EMBL" id="VSSQ01091379">
    <property type="protein sequence ID" value="MPN36952.1"/>
    <property type="molecule type" value="Genomic_DNA"/>
</dbReference>
<name>A0A645HF07_9ZZZZ</name>
<dbReference type="AlphaFoldDB" id="A0A645HF07"/>
<keyword evidence="2" id="KW-0597">Phosphoprotein</keyword>
<dbReference type="GO" id="GO:0005886">
    <property type="term" value="C:plasma membrane"/>
    <property type="evidence" value="ECO:0007669"/>
    <property type="project" value="TreeGrafter"/>
</dbReference>
<evidence type="ECO:0000313" key="10">
    <source>
        <dbReference type="EMBL" id="MPN36952.1"/>
    </source>
</evidence>
<protein>
    <submittedName>
        <fullName evidence="10">Electron transport complex subunit RsxD</fullName>
    </submittedName>
</protein>
<proteinExistence type="predicted"/>
<accession>A0A645HF07</accession>
<keyword evidence="6" id="KW-1278">Translocase</keyword>
<keyword evidence="5 9" id="KW-0812">Transmembrane</keyword>
<feature type="transmembrane region" description="Helical" evidence="9">
    <location>
        <begin position="12"/>
        <end position="31"/>
    </location>
</feature>
<comment type="caution">
    <text evidence="10">The sequence shown here is derived from an EMBL/GenBank/DDBJ whole genome shotgun (WGS) entry which is preliminary data.</text>
</comment>
<keyword evidence="7 9" id="KW-1133">Transmembrane helix</keyword>
<reference evidence="10" key="1">
    <citation type="submission" date="2019-08" db="EMBL/GenBank/DDBJ databases">
        <authorList>
            <person name="Kucharzyk K."/>
            <person name="Murdoch R.W."/>
            <person name="Higgins S."/>
            <person name="Loffler F."/>
        </authorList>
    </citation>
    <scope>NUCLEOTIDE SEQUENCE</scope>
</reference>
<evidence type="ECO:0000256" key="9">
    <source>
        <dbReference type="SAM" id="Phobius"/>
    </source>
</evidence>
<keyword evidence="4" id="KW-0288">FMN</keyword>
<dbReference type="PANTHER" id="PTHR30578:SF0">
    <property type="entry name" value="ION-TRANSLOCATING OXIDOREDUCTASE COMPLEX SUBUNIT D"/>
    <property type="match status" value="1"/>
</dbReference>
<evidence type="ECO:0000256" key="7">
    <source>
        <dbReference type="ARBA" id="ARBA00022989"/>
    </source>
</evidence>
<evidence type="ECO:0000256" key="1">
    <source>
        <dbReference type="ARBA" id="ARBA00022448"/>
    </source>
</evidence>
<sequence>MALMTGNDPLFNVLTGGLLLGAIFMATDYVTTPYTTKGKIIFGVGCGLITGLIRFFGSIPEGVSYAILVMNLLTPTIDRYTMTKPVGGVKHA</sequence>
<dbReference type="Pfam" id="PF03116">
    <property type="entry name" value="NQR2_RnfD_RnfE"/>
    <property type="match status" value="1"/>
</dbReference>
<evidence type="ECO:0000256" key="5">
    <source>
        <dbReference type="ARBA" id="ARBA00022692"/>
    </source>
</evidence>
<dbReference type="GO" id="GO:0055085">
    <property type="term" value="P:transmembrane transport"/>
    <property type="evidence" value="ECO:0007669"/>
    <property type="project" value="InterPro"/>
</dbReference>
<evidence type="ECO:0000256" key="3">
    <source>
        <dbReference type="ARBA" id="ARBA00022630"/>
    </source>
</evidence>
<evidence type="ECO:0000256" key="2">
    <source>
        <dbReference type="ARBA" id="ARBA00022553"/>
    </source>
</evidence>
<keyword evidence="3" id="KW-0285">Flavoprotein</keyword>
<dbReference type="PANTHER" id="PTHR30578">
    <property type="entry name" value="ELECTRON TRANSPORT COMPLEX PROTEIN RNFD"/>
    <property type="match status" value="1"/>
</dbReference>
<evidence type="ECO:0000256" key="6">
    <source>
        <dbReference type="ARBA" id="ARBA00022967"/>
    </source>
</evidence>
<keyword evidence="1" id="KW-0813">Transport</keyword>
<evidence type="ECO:0000256" key="4">
    <source>
        <dbReference type="ARBA" id="ARBA00022643"/>
    </source>
</evidence>
<dbReference type="InterPro" id="IPR004338">
    <property type="entry name" value="NqrB/RnfD"/>
</dbReference>